<dbReference type="SUPFAM" id="SSF69572">
    <property type="entry name" value="Activating enzymes of the ubiquitin-like proteins"/>
    <property type="match status" value="1"/>
</dbReference>
<dbReference type="Pfam" id="PF00899">
    <property type="entry name" value="ThiF"/>
    <property type="match status" value="1"/>
</dbReference>
<dbReference type="EMBL" id="FAOZ01000022">
    <property type="protein sequence ID" value="CUU58851.1"/>
    <property type="molecule type" value="Genomic_DNA"/>
</dbReference>
<keyword evidence="4" id="KW-1185">Reference proteome</keyword>
<organism evidence="3 4">
    <name type="scientific">Parafrankia irregularis</name>
    <dbReference type="NCBI Taxonomy" id="795642"/>
    <lineage>
        <taxon>Bacteria</taxon>
        <taxon>Bacillati</taxon>
        <taxon>Actinomycetota</taxon>
        <taxon>Actinomycetes</taxon>
        <taxon>Frankiales</taxon>
        <taxon>Frankiaceae</taxon>
        <taxon>Parafrankia</taxon>
    </lineage>
</organism>
<dbReference type="InterPro" id="IPR035985">
    <property type="entry name" value="Ubiquitin-activating_enz"/>
</dbReference>
<dbReference type="Gene3D" id="3.40.50.720">
    <property type="entry name" value="NAD(P)-binding Rossmann-like Domain"/>
    <property type="match status" value="1"/>
</dbReference>
<evidence type="ECO:0000256" key="1">
    <source>
        <dbReference type="SAM" id="MobiDB-lite"/>
    </source>
</evidence>
<accession>A0A0S4QTN1</accession>
<feature type="domain" description="THIF-type NAD/FAD binding fold" evidence="2">
    <location>
        <begin position="118"/>
        <end position="361"/>
    </location>
</feature>
<proteinExistence type="predicted"/>
<dbReference type="GO" id="GO:0008641">
    <property type="term" value="F:ubiquitin-like modifier activating enzyme activity"/>
    <property type="evidence" value="ECO:0007669"/>
    <property type="project" value="InterPro"/>
</dbReference>
<evidence type="ECO:0000313" key="4">
    <source>
        <dbReference type="Proteomes" id="UP000198802"/>
    </source>
</evidence>
<dbReference type="InterPro" id="IPR000594">
    <property type="entry name" value="ThiF_NAD_FAD-bd"/>
</dbReference>
<evidence type="ECO:0000259" key="2">
    <source>
        <dbReference type="Pfam" id="PF00899"/>
    </source>
</evidence>
<feature type="region of interest" description="Disordered" evidence="1">
    <location>
        <begin position="364"/>
        <end position="398"/>
    </location>
</feature>
<dbReference type="Proteomes" id="UP000198802">
    <property type="component" value="Unassembled WGS sequence"/>
</dbReference>
<feature type="region of interest" description="Disordered" evidence="1">
    <location>
        <begin position="185"/>
        <end position="208"/>
    </location>
</feature>
<gene>
    <name evidence="3" type="ORF">Ga0074812_12295</name>
</gene>
<sequence>MRPVLKAGLRRLWRDSTTLQIGVDPLRAVILTDVGPADLSALNTLGSPGPELGLGPGGGEARDPTARTMIEILAQAGLIDDAADSGPAPVSDGDHDRFDPDLAALSLSSFGVRVPRSALHRRRRARVCVRGAGRIGAQIATLLAAAGVGQILVDDPGPTSAADVAPGGLRLDDIGRPRSLAADTAVRRATGRRDPPCRQPKSRPMRSAKVEPLRPDLVLLAPVGLPVVHPDECLRMERAGVPHLLAGVRETTGIIGPLIVPGVTSCLHCQHLHRDARDSDWLILAMQMIRPPEHGADPCEISLATLVAAITAMQALDFLDLNTAASDRPRQLPTAANGTLEIARTDLRIRRRTWPLHPECPCRTARAAAGSPPQEQAISPEVLETAIDRQQIATGSTR</sequence>
<dbReference type="AlphaFoldDB" id="A0A0S4QTN1"/>
<protein>
    <submittedName>
        <fullName evidence="3">ThiF family protein</fullName>
    </submittedName>
</protein>
<reference evidence="4" key="1">
    <citation type="submission" date="2015-11" db="EMBL/GenBank/DDBJ databases">
        <authorList>
            <person name="Varghese N."/>
        </authorList>
    </citation>
    <scope>NUCLEOTIDE SEQUENCE [LARGE SCALE GENOMIC DNA]</scope>
    <source>
        <strain evidence="4">DSM 45899</strain>
    </source>
</reference>
<evidence type="ECO:0000313" key="3">
    <source>
        <dbReference type="EMBL" id="CUU58851.1"/>
    </source>
</evidence>
<name>A0A0S4QTN1_9ACTN</name>
<dbReference type="RefSeq" id="WP_091282620.1">
    <property type="nucleotide sequence ID" value="NZ_FAOZ01000022.1"/>
</dbReference>